<dbReference type="EMBL" id="JACOPP010000001">
    <property type="protein sequence ID" value="MBC5732150.1"/>
    <property type="molecule type" value="Genomic_DNA"/>
</dbReference>
<dbReference type="PROSITE" id="PS00012">
    <property type="entry name" value="PHOSPHOPANTETHEINE"/>
    <property type="match status" value="1"/>
</dbReference>
<evidence type="ECO:0000256" key="8">
    <source>
        <dbReference type="HAMAP-Rule" id="MF_01217"/>
    </source>
</evidence>
<dbReference type="GO" id="GO:0005829">
    <property type="term" value="C:cytosol"/>
    <property type="evidence" value="ECO:0007669"/>
    <property type="project" value="TreeGrafter"/>
</dbReference>
<dbReference type="NCBIfam" id="NF002148">
    <property type="entry name" value="PRK00982.1-2"/>
    <property type="match status" value="1"/>
</dbReference>
<evidence type="ECO:0000313" key="13">
    <source>
        <dbReference type="Proteomes" id="UP000661435"/>
    </source>
</evidence>
<dbReference type="NCBIfam" id="TIGR00517">
    <property type="entry name" value="acyl_carrier"/>
    <property type="match status" value="1"/>
</dbReference>
<dbReference type="RefSeq" id="WP_186906110.1">
    <property type="nucleotide sequence ID" value="NZ_JACOPP010000001.1"/>
</dbReference>
<dbReference type="InterPro" id="IPR006162">
    <property type="entry name" value="Ppantetheine_attach_site"/>
</dbReference>
<evidence type="ECO:0000256" key="4">
    <source>
        <dbReference type="ARBA" id="ARBA00022553"/>
    </source>
</evidence>
<comment type="function">
    <text evidence="1 8 10">Carrier of the growing fatty acid chain in fatty acid biosynthesis.</text>
</comment>
<comment type="caution">
    <text evidence="12">The sequence shown here is derived from an EMBL/GenBank/DDBJ whole genome shotgun (WGS) entry which is preliminary data.</text>
</comment>
<evidence type="ECO:0000256" key="10">
    <source>
        <dbReference type="RuleBase" id="RU003545"/>
    </source>
</evidence>
<comment type="PTM">
    <text evidence="8">4'-phosphopantetheine is transferred from CoA to a specific serine of apo-ACP by AcpS. This modification is essential for activity because fatty acids are bound in thioester linkage to the sulfhydryl of the prosthetic group.</text>
</comment>
<evidence type="ECO:0000259" key="11">
    <source>
        <dbReference type="PROSITE" id="PS50075"/>
    </source>
</evidence>
<dbReference type="NCBIfam" id="NF002150">
    <property type="entry name" value="PRK00982.1-4"/>
    <property type="match status" value="1"/>
</dbReference>
<dbReference type="PANTHER" id="PTHR20863">
    <property type="entry name" value="ACYL CARRIER PROTEIN"/>
    <property type="match status" value="1"/>
</dbReference>
<comment type="pathway">
    <text evidence="8 10">Lipid metabolism; fatty acid biosynthesis.</text>
</comment>
<dbReference type="GO" id="GO:0000035">
    <property type="term" value="F:acyl binding"/>
    <property type="evidence" value="ECO:0007669"/>
    <property type="project" value="TreeGrafter"/>
</dbReference>
<evidence type="ECO:0000256" key="5">
    <source>
        <dbReference type="ARBA" id="ARBA00022832"/>
    </source>
</evidence>
<dbReference type="GO" id="GO:0031177">
    <property type="term" value="F:phosphopantetheine binding"/>
    <property type="evidence" value="ECO:0007669"/>
    <property type="project" value="InterPro"/>
</dbReference>
<keyword evidence="2 8" id="KW-0596">Phosphopantetheine</keyword>
<keyword evidence="3 8" id="KW-0444">Lipid biosynthesis</keyword>
<dbReference type="UniPathway" id="UPA00094"/>
<evidence type="ECO:0000256" key="3">
    <source>
        <dbReference type="ARBA" id="ARBA00022516"/>
    </source>
</evidence>
<dbReference type="InterPro" id="IPR003231">
    <property type="entry name" value="ACP"/>
</dbReference>
<gene>
    <name evidence="8 12" type="primary">acpP</name>
    <name evidence="12" type="ORF">H8S57_00205</name>
</gene>
<dbReference type="AlphaFoldDB" id="A0A8J6JD27"/>
<dbReference type="Proteomes" id="UP000661435">
    <property type="component" value="Unassembled WGS sequence"/>
</dbReference>
<organism evidence="12 13">
    <name type="scientific">Lawsonibacter hominis</name>
    <dbReference type="NCBI Taxonomy" id="2763053"/>
    <lineage>
        <taxon>Bacteria</taxon>
        <taxon>Bacillati</taxon>
        <taxon>Bacillota</taxon>
        <taxon>Clostridia</taxon>
        <taxon>Eubacteriales</taxon>
        <taxon>Oscillospiraceae</taxon>
        <taxon>Lawsonibacter</taxon>
    </lineage>
</organism>
<name>A0A8J6JD27_9FIRM</name>
<dbReference type="Gene3D" id="1.10.1200.10">
    <property type="entry name" value="ACP-like"/>
    <property type="match status" value="1"/>
</dbReference>
<comment type="subcellular location">
    <subcellularLocation>
        <location evidence="8">Cytoplasm</location>
    </subcellularLocation>
</comment>
<keyword evidence="7 8" id="KW-0275">Fatty acid biosynthesis</keyword>
<evidence type="ECO:0000256" key="1">
    <source>
        <dbReference type="ARBA" id="ARBA00003180"/>
    </source>
</evidence>
<protein>
    <recommendedName>
        <fullName evidence="8 9">Acyl carrier protein</fullName>
        <shortName evidence="8">ACP</shortName>
    </recommendedName>
</protein>
<evidence type="ECO:0000256" key="7">
    <source>
        <dbReference type="ARBA" id="ARBA00023160"/>
    </source>
</evidence>
<sequence>MIFEKIASILAEQFGIEQDEITMDTSFEDLGADSLDVVELTMALEEEFGIGEMEEEDLSGISTVSDLVRYVSDKLED</sequence>
<keyword evidence="8" id="KW-0963">Cytoplasm</keyword>
<dbReference type="InterPro" id="IPR036736">
    <property type="entry name" value="ACP-like_sf"/>
</dbReference>
<keyword evidence="4 8" id="KW-0597">Phosphoprotein</keyword>
<dbReference type="Pfam" id="PF00550">
    <property type="entry name" value="PP-binding"/>
    <property type="match status" value="1"/>
</dbReference>
<dbReference type="HAMAP" id="MF_01217">
    <property type="entry name" value="Acyl_carrier"/>
    <property type="match status" value="1"/>
</dbReference>
<accession>A0A8J6JD27</accession>
<keyword evidence="6 8" id="KW-0443">Lipid metabolism</keyword>
<dbReference type="SMART" id="SM00823">
    <property type="entry name" value="PKS_PP"/>
    <property type="match status" value="1"/>
</dbReference>
<reference evidence="12" key="1">
    <citation type="submission" date="2020-08" db="EMBL/GenBank/DDBJ databases">
        <title>Genome public.</title>
        <authorList>
            <person name="Liu C."/>
            <person name="Sun Q."/>
        </authorList>
    </citation>
    <scope>NUCLEOTIDE SEQUENCE</scope>
    <source>
        <strain evidence="12">NSJ-51</strain>
    </source>
</reference>
<feature type="domain" description="Carrier" evidence="11">
    <location>
        <begin position="1"/>
        <end position="75"/>
    </location>
</feature>
<feature type="modified residue" description="O-(pantetheine 4'-phosphoryl)serine" evidence="8">
    <location>
        <position position="34"/>
    </location>
</feature>
<keyword evidence="5 8" id="KW-0276">Fatty acid metabolism</keyword>
<proteinExistence type="inferred from homology"/>
<evidence type="ECO:0000256" key="6">
    <source>
        <dbReference type="ARBA" id="ARBA00023098"/>
    </source>
</evidence>
<comment type="PTM">
    <text evidence="10">4'-phosphopantetheine is transferred from CoA to a specific serine of apo-ACP by acpS.</text>
</comment>
<dbReference type="InterPro" id="IPR020806">
    <property type="entry name" value="PKS_PP-bd"/>
</dbReference>
<dbReference type="GO" id="GO:0016020">
    <property type="term" value="C:membrane"/>
    <property type="evidence" value="ECO:0007669"/>
    <property type="project" value="GOC"/>
</dbReference>
<evidence type="ECO:0000313" key="12">
    <source>
        <dbReference type="EMBL" id="MBC5732150.1"/>
    </source>
</evidence>
<dbReference type="InterPro" id="IPR009081">
    <property type="entry name" value="PP-bd_ACP"/>
</dbReference>
<dbReference type="SUPFAM" id="SSF47336">
    <property type="entry name" value="ACP-like"/>
    <property type="match status" value="1"/>
</dbReference>
<evidence type="ECO:0000256" key="9">
    <source>
        <dbReference type="NCBIfam" id="TIGR00517"/>
    </source>
</evidence>
<evidence type="ECO:0000256" key="2">
    <source>
        <dbReference type="ARBA" id="ARBA00022450"/>
    </source>
</evidence>
<dbReference type="PANTHER" id="PTHR20863:SF76">
    <property type="entry name" value="CARRIER DOMAIN-CONTAINING PROTEIN"/>
    <property type="match status" value="1"/>
</dbReference>
<dbReference type="PROSITE" id="PS50075">
    <property type="entry name" value="CARRIER"/>
    <property type="match status" value="1"/>
</dbReference>
<comment type="similarity">
    <text evidence="8">Belongs to the acyl carrier protein (ACP) family.</text>
</comment>
<dbReference type="GO" id="GO:0009245">
    <property type="term" value="P:lipid A biosynthetic process"/>
    <property type="evidence" value="ECO:0007669"/>
    <property type="project" value="TreeGrafter"/>
</dbReference>
<dbReference type="GO" id="GO:0000036">
    <property type="term" value="F:acyl carrier activity"/>
    <property type="evidence" value="ECO:0007669"/>
    <property type="project" value="UniProtKB-UniRule"/>
</dbReference>
<keyword evidence="13" id="KW-1185">Reference proteome</keyword>